<reference evidence="9" key="1">
    <citation type="submission" date="2020-05" db="EMBL/GenBank/DDBJ databases">
        <title>Phylogenomic resolution of chytrid fungi.</title>
        <authorList>
            <person name="Stajich J.E."/>
            <person name="Amses K."/>
            <person name="Simmons R."/>
            <person name="Seto K."/>
            <person name="Myers J."/>
            <person name="Bonds A."/>
            <person name="Quandt C.A."/>
            <person name="Barry K."/>
            <person name="Liu P."/>
            <person name="Grigoriev I."/>
            <person name="Longcore J.E."/>
            <person name="James T.Y."/>
        </authorList>
    </citation>
    <scope>NUCLEOTIDE SEQUENCE</scope>
    <source>
        <strain evidence="9">JEL0513</strain>
    </source>
</reference>
<dbReference type="Proteomes" id="UP001211907">
    <property type="component" value="Unassembled WGS sequence"/>
</dbReference>
<evidence type="ECO:0000256" key="8">
    <source>
        <dbReference type="SAM" id="SignalP"/>
    </source>
</evidence>
<dbReference type="Pfam" id="PF04616">
    <property type="entry name" value="Glyco_hydro_43"/>
    <property type="match status" value="1"/>
</dbReference>
<evidence type="ECO:0000313" key="9">
    <source>
        <dbReference type="EMBL" id="KAJ3099185.1"/>
    </source>
</evidence>
<keyword evidence="8" id="KW-0732">Signal</keyword>
<organism evidence="9 10">
    <name type="scientific">Physocladia obscura</name>
    <dbReference type="NCBI Taxonomy" id="109957"/>
    <lineage>
        <taxon>Eukaryota</taxon>
        <taxon>Fungi</taxon>
        <taxon>Fungi incertae sedis</taxon>
        <taxon>Chytridiomycota</taxon>
        <taxon>Chytridiomycota incertae sedis</taxon>
        <taxon>Chytridiomycetes</taxon>
        <taxon>Chytridiales</taxon>
        <taxon>Chytriomycetaceae</taxon>
        <taxon>Physocladia</taxon>
    </lineage>
</organism>
<dbReference type="EMBL" id="JADGJH010002364">
    <property type="protein sequence ID" value="KAJ3099185.1"/>
    <property type="molecule type" value="Genomic_DNA"/>
</dbReference>
<feature type="site" description="Important for catalytic activity, responsible for pKa modulation of the active site Glu and correct orientation of both the proton donor and substrate" evidence="7">
    <location>
        <position position="142"/>
    </location>
</feature>
<feature type="active site" description="Proton donor" evidence="6">
    <location>
        <position position="194"/>
    </location>
</feature>
<evidence type="ECO:0000313" key="10">
    <source>
        <dbReference type="Proteomes" id="UP001211907"/>
    </source>
</evidence>
<sequence length="221" mass="23397">MLSTLISLFLAVLPASVQAYSNPGSCTGHCWAHDPSLIQRSSDGVYFLFNTGGAIGISKASSLAGPWTYEGNAIASGKSSIDLTGNTDLWAPDVQKYAVSTFGTQVSAIGYATSTTLEAGSWTDHGSLGVASKAGSAYNAIDPNLVLVGSTYYLTFGSFWNDIYQVKLANPPTKTTGTASYQVAYDTSGDHPAEGSFVYYYGGYYYLLWSQGICCGYATYV</sequence>
<dbReference type="PANTHER" id="PTHR43301:SF3">
    <property type="entry name" value="ARABINAN ENDO-1,5-ALPHA-L-ARABINOSIDASE A-RELATED"/>
    <property type="match status" value="1"/>
</dbReference>
<dbReference type="Gene3D" id="2.115.10.20">
    <property type="entry name" value="Glycosyl hydrolase domain, family 43"/>
    <property type="match status" value="1"/>
</dbReference>
<dbReference type="GO" id="GO:0005975">
    <property type="term" value="P:carbohydrate metabolic process"/>
    <property type="evidence" value="ECO:0007669"/>
    <property type="project" value="InterPro"/>
</dbReference>
<evidence type="ECO:0000256" key="3">
    <source>
        <dbReference type="ARBA" id="ARBA00022801"/>
    </source>
</evidence>
<dbReference type="GO" id="GO:0004553">
    <property type="term" value="F:hydrolase activity, hydrolyzing O-glycosyl compounds"/>
    <property type="evidence" value="ECO:0007669"/>
    <property type="project" value="InterPro"/>
</dbReference>
<comment type="caution">
    <text evidence="9">The sequence shown here is derived from an EMBL/GenBank/DDBJ whole genome shotgun (WGS) entry which is preliminary data.</text>
</comment>
<dbReference type="InterPro" id="IPR023296">
    <property type="entry name" value="Glyco_hydro_beta-prop_sf"/>
</dbReference>
<evidence type="ECO:0000256" key="4">
    <source>
        <dbReference type="ARBA" id="ARBA00023295"/>
    </source>
</evidence>
<keyword evidence="10" id="KW-1185">Reference proteome</keyword>
<name>A0AAD5ST80_9FUNG</name>
<dbReference type="SUPFAM" id="SSF75005">
    <property type="entry name" value="Arabinanase/levansucrase/invertase"/>
    <property type="match status" value="1"/>
</dbReference>
<comment type="similarity">
    <text evidence="2">Belongs to the glycosyl hydrolase 43 family.</text>
</comment>
<keyword evidence="4" id="KW-0326">Glycosidase</keyword>
<gene>
    <name evidence="9" type="ORF">HK100_004943</name>
</gene>
<dbReference type="InterPro" id="IPR050727">
    <property type="entry name" value="GH43_arabinanases"/>
</dbReference>
<evidence type="ECO:0000256" key="5">
    <source>
        <dbReference type="ARBA" id="ARBA00042202"/>
    </source>
</evidence>
<dbReference type="PANTHER" id="PTHR43301">
    <property type="entry name" value="ARABINAN ENDO-1,5-ALPHA-L-ARABINOSIDASE"/>
    <property type="match status" value="1"/>
</dbReference>
<evidence type="ECO:0000256" key="6">
    <source>
        <dbReference type="PIRSR" id="PIRSR606710-1"/>
    </source>
</evidence>
<proteinExistence type="inferred from homology"/>
<evidence type="ECO:0000256" key="7">
    <source>
        <dbReference type="PIRSR" id="PIRSR606710-2"/>
    </source>
</evidence>
<accession>A0AAD5ST80</accession>
<dbReference type="InterPro" id="IPR006710">
    <property type="entry name" value="Glyco_hydro_43"/>
</dbReference>
<evidence type="ECO:0000256" key="2">
    <source>
        <dbReference type="ARBA" id="ARBA00009865"/>
    </source>
</evidence>
<protein>
    <recommendedName>
        <fullName evidence="5">Endo-1,5-alpha-L-arabinanase A</fullName>
    </recommendedName>
</protein>
<feature type="active site" description="Proton acceptor" evidence="6">
    <location>
        <position position="34"/>
    </location>
</feature>
<feature type="chain" id="PRO_5042173478" description="Endo-1,5-alpha-L-arabinanase A" evidence="8">
    <location>
        <begin position="20"/>
        <end position="221"/>
    </location>
</feature>
<keyword evidence="3" id="KW-0378">Hydrolase</keyword>
<comment type="pathway">
    <text evidence="1">Glycan metabolism; L-arabinan degradation.</text>
</comment>
<dbReference type="AlphaFoldDB" id="A0AAD5ST80"/>
<evidence type="ECO:0000256" key="1">
    <source>
        <dbReference type="ARBA" id="ARBA00004834"/>
    </source>
</evidence>
<feature type="signal peptide" evidence="8">
    <location>
        <begin position="1"/>
        <end position="19"/>
    </location>
</feature>